<dbReference type="Proteomes" id="UP001606302">
    <property type="component" value="Unassembled WGS sequence"/>
</dbReference>
<organism evidence="1 2">
    <name type="scientific">Pelomonas lactea</name>
    <dbReference type="NCBI Taxonomy" id="3299030"/>
    <lineage>
        <taxon>Bacteria</taxon>
        <taxon>Pseudomonadati</taxon>
        <taxon>Pseudomonadota</taxon>
        <taxon>Betaproteobacteria</taxon>
        <taxon>Burkholderiales</taxon>
        <taxon>Sphaerotilaceae</taxon>
        <taxon>Roseateles</taxon>
    </lineage>
</organism>
<accession>A0ABW7GNY6</accession>
<evidence type="ECO:0008006" key="3">
    <source>
        <dbReference type="Google" id="ProtNLM"/>
    </source>
</evidence>
<reference evidence="1 2" key="1">
    <citation type="submission" date="2024-08" db="EMBL/GenBank/DDBJ databases">
        <authorList>
            <person name="Lu H."/>
        </authorList>
    </citation>
    <scope>NUCLEOTIDE SEQUENCE [LARGE SCALE GENOMIC DNA]</scope>
    <source>
        <strain evidence="1 2">DXS20W</strain>
    </source>
</reference>
<evidence type="ECO:0000313" key="2">
    <source>
        <dbReference type="Proteomes" id="UP001606302"/>
    </source>
</evidence>
<dbReference type="RefSeq" id="WP_394512850.1">
    <property type="nucleotide sequence ID" value="NZ_JBIGHX010000007.1"/>
</dbReference>
<sequence>MPGLQLDSALIARLKDWNFSTALPDALKALGAERHWQLLLTPLGQLPQEPEPEVALPLLDRTGAAQTTEFGWDWGATVGASAAVTVDVLDEALREQLNIQPGDGRVALSVGADLALTAGLTGQQAISTWGQASAAFSAEAGAKLHWYFSDATNRLLVDAVAASTRFWRLPNDYTGLMALAPSPDFWGLRLDLTGTLDAQLSAGARQGWSGWTYGLDGEQAQIGLSIGVDAHIKFARTADISLHVRPEQRHDRWGLKVELEVLDARSDAFALTLAASLDLTALAASAERALRAAWPAVDARTLTALTQPGTALGEKLAQIAGGRLADDDVRALALIALGQADAGATQARWVSQLTQPLTDALDGALTGLVDGTADADALLDAWLDRLLGQRPLADELKAPLRQAVGDALAQATQQWQARVSALKTALTDKTGAALDAVLAPLGALGDKIGQELKRLNGAVPEAVTHALSAYGRARERLLAALSDAKKAKLGLTLAAQIQRSRSRGIAVAGWFSGQGDQAAAQALYQSLCSGRIALLGELVDAAQAGHAFELDEGWLTSAAKAVETQSATLTLFGAALTDTRVSLVDMAFKADLWGRLIAAKALAQVDARTLNPWLARTAMLGVSAGLTLADGVRRVEVGLDGAFTARGSKVDKGFVQALVDGYAARVGVRPPRDVGALLGEPATPEQRAAFWRGLTVAVPVRLGPADWLKFESQPRSAVMAAFLRHGLAALDDVYAGMKRFSGTSPSAALQQKADEFFKGDGAVGRMVAYLGLYEARYVAPRDPDIGYATGLGYAGVSNSFQLTATNVQFAVFHRFAGVLRAAAALHGSAAAVRQALQDAPDGELPTATRARVERPLRDIRAALEAVTVASQTLTGLGEALAWPFATFLLAMAELTGQLPPGFLMVAEPAGADAPRPLLLA</sequence>
<proteinExistence type="predicted"/>
<name>A0ABW7GNY6_9BURK</name>
<protein>
    <recommendedName>
        <fullName evidence="3">TIGR02099 family protein</fullName>
    </recommendedName>
</protein>
<evidence type="ECO:0000313" key="1">
    <source>
        <dbReference type="EMBL" id="MFG6463677.1"/>
    </source>
</evidence>
<gene>
    <name evidence="1" type="ORF">ACG04Q_19035</name>
</gene>
<keyword evidence="2" id="KW-1185">Reference proteome</keyword>
<dbReference type="EMBL" id="JBIGHX010000007">
    <property type="protein sequence ID" value="MFG6463677.1"/>
    <property type="molecule type" value="Genomic_DNA"/>
</dbReference>
<comment type="caution">
    <text evidence="1">The sequence shown here is derived from an EMBL/GenBank/DDBJ whole genome shotgun (WGS) entry which is preliminary data.</text>
</comment>